<sequence length="73" mass="8216">MMTSQLPSFLKPISTLSDAVLFFKEDKNPIAVIRDNDLTFENVQKLFESNQLLHLPTITSSNVFNLVCQTNSA</sequence>
<gene>
    <name evidence="1" type="ORF">SMN809_LOCUS78166</name>
</gene>
<evidence type="ECO:0000313" key="2">
    <source>
        <dbReference type="Proteomes" id="UP000676336"/>
    </source>
</evidence>
<dbReference type="Proteomes" id="UP000676336">
    <property type="component" value="Unassembled WGS sequence"/>
</dbReference>
<name>A0A8S3J4D1_9BILA</name>
<organism evidence="1 2">
    <name type="scientific">Rotaria magnacalcarata</name>
    <dbReference type="NCBI Taxonomy" id="392030"/>
    <lineage>
        <taxon>Eukaryota</taxon>
        <taxon>Metazoa</taxon>
        <taxon>Spiralia</taxon>
        <taxon>Gnathifera</taxon>
        <taxon>Rotifera</taxon>
        <taxon>Eurotatoria</taxon>
        <taxon>Bdelloidea</taxon>
        <taxon>Philodinida</taxon>
        <taxon>Philodinidae</taxon>
        <taxon>Rotaria</taxon>
    </lineage>
</organism>
<dbReference type="AlphaFoldDB" id="A0A8S3J4D1"/>
<reference evidence="1" key="1">
    <citation type="submission" date="2021-02" db="EMBL/GenBank/DDBJ databases">
        <authorList>
            <person name="Nowell W R."/>
        </authorList>
    </citation>
    <scope>NUCLEOTIDE SEQUENCE</scope>
</reference>
<proteinExistence type="predicted"/>
<accession>A0A8S3J4D1</accession>
<evidence type="ECO:0000313" key="1">
    <source>
        <dbReference type="EMBL" id="CAF5210369.1"/>
    </source>
</evidence>
<comment type="caution">
    <text evidence="1">The sequence shown here is derived from an EMBL/GenBank/DDBJ whole genome shotgun (WGS) entry which is preliminary data.</text>
</comment>
<dbReference type="EMBL" id="CAJOBI010339142">
    <property type="protein sequence ID" value="CAF5210369.1"/>
    <property type="molecule type" value="Genomic_DNA"/>
</dbReference>
<feature type="non-terminal residue" evidence="1">
    <location>
        <position position="1"/>
    </location>
</feature>
<protein>
    <submittedName>
        <fullName evidence="1">Uncharacterized protein</fullName>
    </submittedName>
</protein>